<keyword evidence="2" id="KW-0732">Signal</keyword>
<proteinExistence type="predicted"/>
<dbReference type="EMBL" id="GG704974">
    <property type="protein sequence ID" value="EEY94793.1"/>
    <property type="molecule type" value="Genomic_DNA"/>
</dbReference>
<sequence>MKFKKTLLAIVVGLNVIVLTSSAYAASRSGSSGSSRSYSSSKPSYSSSSSSSSTYKPVSTSSLSNTPYKPVNSQNSKTKQNVGNKPTKQNQSYSSLKKQQVAKGKKDSNFLTWVLLAWIISDSNKSSASSNTTTKEVLVDCKQWLKDNGHKANDIENLSNKDFVKIKKYCDSIVK</sequence>
<reference evidence="4" key="1">
    <citation type="journal article" date="2012" name="PLoS ONE">
        <title>The success of Acinetobacter species; genetic, metabolic and virulence attributes.</title>
        <authorList>
            <person name="Peleg A.Y."/>
            <person name="de Breij A."/>
            <person name="Adams M.D."/>
            <person name="Cerqueira G.M."/>
            <person name="Mocali S."/>
            <person name="Galardini M."/>
            <person name="Nibbering P.H."/>
            <person name="Earl A.M."/>
            <person name="Ward D.V."/>
            <person name="Paterson D.L."/>
            <person name="Seifert H."/>
            <person name="Dijkshoorn L."/>
        </authorList>
    </citation>
    <scope>NUCLEOTIDE SEQUENCE [LARGE SCALE GENOMIC DNA]</scope>
    <source>
        <strain evidence="4">SH046</strain>
    </source>
</reference>
<feature type="compositionally biased region" description="Polar residues" evidence="1">
    <location>
        <begin position="63"/>
        <end position="98"/>
    </location>
</feature>
<evidence type="ECO:0000256" key="2">
    <source>
        <dbReference type="SAM" id="SignalP"/>
    </source>
</evidence>
<dbReference type="AlphaFoldDB" id="D0SGT7"/>
<dbReference type="Proteomes" id="UP000012047">
    <property type="component" value="Unassembled WGS sequence"/>
</dbReference>
<feature type="signal peptide" evidence="2">
    <location>
        <begin position="1"/>
        <end position="25"/>
    </location>
</feature>
<gene>
    <name evidence="3" type="ORF">HMPREF0016_03060</name>
</gene>
<organism evidence="3 4">
    <name type="scientific">Acinetobacter johnsonii SH046</name>
    <dbReference type="NCBI Taxonomy" id="575586"/>
    <lineage>
        <taxon>Bacteria</taxon>
        <taxon>Pseudomonadati</taxon>
        <taxon>Pseudomonadota</taxon>
        <taxon>Gammaproteobacteria</taxon>
        <taxon>Moraxellales</taxon>
        <taxon>Moraxellaceae</taxon>
        <taxon>Acinetobacter</taxon>
    </lineage>
</organism>
<feature type="compositionally biased region" description="Low complexity" evidence="1">
    <location>
        <begin position="27"/>
        <end position="62"/>
    </location>
</feature>
<dbReference type="eggNOG" id="ENOG5031SKU">
    <property type="taxonomic scope" value="Bacteria"/>
</dbReference>
<name>D0SGT7_ACIJO</name>
<protein>
    <recommendedName>
        <fullName evidence="5">Signal peptide protein, YSIRK family</fullName>
    </recommendedName>
</protein>
<dbReference type="RefSeq" id="WP_005401838.1">
    <property type="nucleotide sequence ID" value="NZ_GG704974.1"/>
</dbReference>
<dbReference type="HOGENOM" id="CLU_1381539_0_0_6"/>
<evidence type="ECO:0000313" key="3">
    <source>
        <dbReference type="EMBL" id="EEY94793.1"/>
    </source>
</evidence>
<feature type="chain" id="PRO_5003015100" description="Signal peptide protein, YSIRK family" evidence="2">
    <location>
        <begin position="26"/>
        <end position="175"/>
    </location>
</feature>
<evidence type="ECO:0008006" key="5">
    <source>
        <dbReference type="Google" id="ProtNLM"/>
    </source>
</evidence>
<evidence type="ECO:0000256" key="1">
    <source>
        <dbReference type="SAM" id="MobiDB-lite"/>
    </source>
</evidence>
<evidence type="ECO:0000313" key="4">
    <source>
        <dbReference type="Proteomes" id="UP000012047"/>
    </source>
</evidence>
<feature type="region of interest" description="Disordered" evidence="1">
    <location>
        <begin position="27"/>
        <end position="100"/>
    </location>
</feature>
<accession>D0SGT7</accession>